<dbReference type="SMART" id="SM00382">
    <property type="entry name" value="AAA"/>
    <property type="match status" value="1"/>
</dbReference>
<dbReference type="Gene3D" id="3.40.50.300">
    <property type="entry name" value="P-loop containing nucleotide triphosphate hydrolases"/>
    <property type="match status" value="1"/>
</dbReference>
<dbReference type="CDD" id="cd03257">
    <property type="entry name" value="ABC_NikE_OppD_transporters"/>
    <property type="match status" value="1"/>
</dbReference>
<evidence type="ECO:0000256" key="5">
    <source>
        <dbReference type="ARBA" id="ARBA00022741"/>
    </source>
</evidence>
<evidence type="ECO:0000259" key="8">
    <source>
        <dbReference type="PROSITE" id="PS50893"/>
    </source>
</evidence>
<comment type="similarity">
    <text evidence="2">Belongs to the ABC transporter superfamily.</text>
</comment>
<dbReference type="InterPro" id="IPR013563">
    <property type="entry name" value="Oligopep_ABC_C"/>
</dbReference>
<keyword evidence="4" id="KW-1003">Cell membrane</keyword>
<evidence type="ECO:0000256" key="1">
    <source>
        <dbReference type="ARBA" id="ARBA00004202"/>
    </source>
</evidence>
<evidence type="ECO:0000256" key="7">
    <source>
        <dbReference type="ARBA" id="ARBA00023136"/>
    </source>
</evidence>
<evidence type="ECO:0000313" key="9">
    <source>
        <dbReference type="EMBL" id="AUW93077.1"/>
    </source>
</evidence>
<keyword evidence="10" id="KW-1185">Reference proteome</keyword>
<dbReference type="Proteomes" id="UP000325292">
    <property type="component" value="Chromosome"/>
</dbReference>
<dbReference type="RefSeq" id="WP_103374858.1">
    <property type="nucleotide sequence ID" value="NZ_CP133983.1"/>
</dbReference>
<evidence type="ECO:0000256" key="6">
    <source>
        <dbReference type="ARBA" id="ARBA00022840"/>
    </source>
</evidence>
<dbReference type="EMBL" id="CP019454">
    <property type="protein sequence ID" value="AUW93077.1"/>
    <property type="molecule type" value="Genomic_DNA"/>
</dbReference>
<keyword evidence="7" id="KW-0472">Membrane</keyword>
<evidence type="ECO:0000256" key="2">
    <source>
        <dbReference type="ARBA" id="ARBA00005417"/>
    </source>
</evidence>
<dbReference type="SUPFAM" id="SSF52540">
    <property type="entry name" value="P-loop containing nucleoside triphosphate hydrolases"/>
    <property type="match status" value="1"/>
</dbReference>
<dbReference type="InterPro" id="IPR027417">
    <property type="entry name" value="P-loop_NTPase"/>
</dbReference>
<comment type="subcellular location">
    <subcellularLocation>
        <location evidence="1">Cell membrane</location>
        <topology evidence="1">Peripheral membrane protein</topology>
    </subcellularLocation>
</comment>
<proteinExistence type="inferred from homology"/>
<dbReference type="PROSITE" id="PS50893">
    <property type="entry name" value="ABC_TRANSPORTER_2"/>
    <property type="match status" value="1"/>
</dbReference>
<dbReference type="PANTHER" id="PTHR43297:SF2">
    <property type="entry name" value="DIPEPTIDE TRANSPORT ATP-BINDING PROTEIN DPPD"/>
    <property type="match status" value="1"/>
</dbReference>
<protein>
    <submittedName>
        <fullName evidence="9">Dipeptide/oligopeptide/nickel ABC transporter ATP-binding protein</fullName>
    </submittedName>
</protein>
<dbReference type="PROSITE" id="PS00211">
    <property type="entry name" value="ABC_TRANSPORTER_1"/>
    <property type="match status" value="1"/>
</dbReference>
<keyword evidence="3" id="KW-0813">Transport</keyword>
<organism evidence="9 10">
    <name type="scientific">Sulfobacillus thermotolerans</name>
    <dbReference type="NCBI Taxonomy" id="338644"/>
    <lineage>
        <taxon>Bacteria</taxon>
        <taxon>Bacillati</taxon>
        <taxon>Bacillota</taxon>
        <taxon>Clostridia</taxon>
        <taxon>Eubacteriales</taxon>
        <taxon>Clostridiales Family XVII. Incertae Sedis</taxon>
        <taxon>Sulfobacillus</taxon>
    </lineage>
</organism>
<dbReference type="InterPro" id="IPR017871">
    <property type="entry name" value="ABC_transporter-like_CS"/>
</dbReference>
<name>A0ABM6RNZ4_9FIRM</name>
<reference evidence="9 10" key="1">
    <citation type="journal article" date="2019" name="Sci. Rep.">
        <title>Sulfobacillus thermotolerans: new insights into resistance and metabolic capacities of acidophilic chemolithotrophs.</title>
        <authorList>
            <person name="Panyushkina A.E."/>
            <person name="Babenko V.V."/>
            <person name="Nikitina A.S."/>
            <person name="Selezneva O.V."/>
            <person name="Tsaplina I.A."/>
            <person name="Letarova M.A."/>
            <person name="Kostryukova E.S."/>
            <person name="Letarov A.V."/>
        </authorList>
    </citation>
    <scope>NUCLEOTIDE SEQUENCE [LARGE SCALE GENOMIC DNA]</scope>
    <source>
        <strain evidence="9 10">Kr1</strain>
    </source>
</reference>
<gene>
    <name evidence="9" type="ORF">BXT84_03195</name>
</gene>
<keyword evidence="5" id="KW-0547">Nucleotide-binding</keyword>
<accession>A0ABM6RNZ4</accession>
<dbReference type="Pfam" id="PF08352">
    <property type="entry name" value="oligo_HPY"/>
    <property type="match status" value="1"/>
</dbReference>
<keyword evidence="6 9" id="KW-0067">ATP-binding</keyword>
<dbReference type="InterPro" id="IPR003593">
    <property type="entry name" value="AAA+_ATPase"/>
</dbReference>
<evidence type="ECO:0000256" key="4">
    <source>
        <dbReference type="ARBA" id="ARBA00022475"/>
    </source>
</evidence>
<feature type="domain" description="ABC transporter" evidence="8">
    <location>
        <begin position="10"/>
        <end position="257"/>
    </location>
</feature>
<evidence type="ECO:0000256" key="3">
    <source>
        <dbReference type="ARBA" id="ARBA00022448"/>
    </source>
</evidence>
<dbReference type="NCBIfam" id="TIGR01727">
    <property type="entry name" value="oligo_HPY"/>
    <property type="match status" value="1"/>
</dbReference>
<dbReference type="PANTHER" id="PTHR43297">
    <property type="entry name" value="OLIGOPEPTIDE TRANSPORT ATP-BINDING PROTEIN APPD"/>
    <property type="match status" value="1"/>
</dbReference>
<dbReference type="GO" id="GO:0005524">
    <property type="term" value="F:ATP binding"/>
    <property type="evidence" value="ECO:0007669"/>
    <property type="project" value="UniProtKB-KW"/>
</dbReference>
<dbReference type="InterPro" id="IPR003439">
    <property type="entry name" value="ABC_transporter-like_ATP-bd"/>
</dbReference>
<dbReference type="Pfam" id="PF00005">
    <property type="entry name" value="ABC_tran"/>
    <property type="match status" value="1"/>
</dbReference>
<dbReference type="InterPro" id="IPR050388">
    <property type="entry name" value="ABC_Ni/Peptide_Import"/>
</dbReference>
<sequence length="334" mass="36834">MVSEQPVLVLRDVSIAYDSPAGPVQAVSHVNLELMPNTIVGLIGESGSGKSTLATGIMRLLRGGAHLTHGEILIKGQNVYDMDAKTLRKFRWEAMSMVFQSAMTVLNPVMTVEQQMVDVFLAHRPGMSKAEALQKSYALLDLVRIARKHGKSYPHELSGGMKQRIVIAIALALDPALVIMDEPTTALDVVVQRSILEQIQDLQQERHFAVLFISHDFSLVAELASRVAIMYAGRFVEVTESGGLTVSDQDHHPYTQGLMRAIPRLTHEDVVIEGIPGHPPDLVTLPTGCAYHPRCPYAVPLCTVERPEPRDWQGRLIACHRFDPQKAGEFSHVS</sequence>
<evidence type="ECO:0000313" key="10">
    <source>
        <dbReference type="Proteomes" id="UP000325292"/>
    </source>
</evidence>